<organism evidence="1">
    <name type="scientific">Rhipicephalus microplus</name>
    <name type="common">Cattle tick</name>
    <name type="synonym">Boophilus microplus</name>
    <dbReference type="NCBI Taxonomy" id="6941"/>
    <lineage>
        <taxon>Eukaryota</taxon>
        <taxon>Metazoa</taxon>
        <taxon>Ecdysozoa</taxon>
        <taxon>Arthropoda</taxon>
        <taxon>Chelicerata</taxon>
        <taxon>Arachnida</taxon>
        <taxon>Acari</taxon>
        <taxon>Parasitiformes</taxon>
        <taxon>Ixodida</taxon>
        <taxon>Ixodoidea</taxon>
        <taxon>Ixodidae</taxon>
        <taxon>Rhipicephalinae</taxon>
        <taxon>Rhipicephalus</taxon>
        <taxon>Boophilus</taxon>
    </lineage>
</organism>
<reference evidence="1" key="1">
    <citation type="submission" date="2020-03" db="EMBL/GenBank/DDBJ databases">
        <title>A transcriptome and proteome of the tick Rhipicephalus microplus shaped by the genetic composition of its hosts and developmental stage.</title>
        <authorList>
            <person name="Garcia G.R."/>
            <person name="Ribeiro J.M.C."/>
            <person name="Maruyama S.R."/>
            <person name="Gardinasse L.G."/>
            <person name="Nelson K."/>
            <person name="Ferreira B.R."/>
            <person name="Andrade T.G."/>
            <person name="Santos I.K.F.M."/>
        </authorList>
    </citation>
    <scope>NUCLEOTIDE SEQUENCE</scope>
    <source>
        <strain evidence="1">NSGR</strain>
        <tissue evidence="1">Salivary glands</tissue>
    </source>
</reference>
<proteinExistence type="predicted"/>
<sequence>MDGKLPALRIGMWGHYVSEHVSLTTAYLLSLPRWRPLSDNRIATDCRIRHFISLIRRLWLCTMRNILFTGMMICTISATTGACHGFDFSTLGFARSFSLYTIHGVASFVNYRIDQIF</sequence>
<protein>
    <submittedName>
        <fullName evidence="1">Uncharacterized protein</fullName>
    </submittedName>
</protein>
<accession>A0A6G5AGL8</accession>
<evidence type="ECO:0000313" key="1">
    <source>
        <dbReference type="EMBL" id="NIE50074.1"/>
    </source>
</evidence>
<name>A0A6G5AGL8_RHIMP</name>
<dbReference type="EMBL" id="GIKN01007801">
    <property type="protein sequence ID" value="NIE50074.1"/>
    <property type="molecule type" value="Transcribed_RNA"/>
</dbReference>
<dbReference type="AlphaFoldDB" id="A0A6G5AGL8"/>